<sequence length="147" mass="16226">MKKTTRTRTKGRTKAKGRKRKALNPVEKVIPTHLPPNASFVMGLHDVIKVVKMIEQHDQLASFTRKMMNEKAEVRISARTVNLVKDFVAEKRLHKNAIGKHILNARQKGPLEDTGIRTAIAVATGAAAAKGRDDDPNQCNFGHVEGG</sequence>
<accession>A0A1Y2JS34</accession>
<dbReference type="RefSeq" id="WP_144030717.1">
    <property type="nucleotide sequence ID" value="NZ_NAFL01000248.1"/>
</dbReference>
<evidence type="ECO:0000256" key="1">
    <source>
        <dbReference type="SAM" id="MobiDB-lite"/>
    </source>
</evidence>
<reference evidence="2 3" key="1">
    <citation type="submission" date="2017-03" db="EMBL/GenBank/DDBJ databases">
        <title>Whole genome sequences of fourteen strains of Bradyrhizobium canariense and one strain of Bradyrhizobium japonicum isolated from Lupinus (Papilionoideae: Genisteae) species in Algeria.</title>
        <authorList>
            <person name="Crovadore J."/>
            <person name="Chekireb D."/>
            <person name="Brachmann A."/>
            <person name="Chablais R."/>
            <person name="Cochard B."/>
            <person name="Lefort F."/>
        </authorList>
    </citation>
    <scope>NUCLEOTIDE SEQUENCE [LARGE SCALE GENOMIC DNA]</scope>
    <source>
        <strain evidence="2 3">UBMA197</strain>
    </source>
</reference>
<protein>
    <submittedName>
        <fullName evidence="2">Uncharacterized protein</fullName>
    </submittedName>
</protein>
<dbReference type="Proteomes" id="UP000193335">
    <property type="component" value="Unassembled WGS sequence"/>
</dbReference>
<name>A0A1Y2JS34_BRAJP</name>
<proteinExistence type="predicted"/>
<evidence type="ECO:0000313" key="3">
    <source>
        <dbReference type="Proteomes" id="UP000193335"/>
    </source>
</evidence>
<dbReference type="AlphaFoldDB" id="A0A1Y2JS34"/>
<evidence type="ECO:0000313" key="2">
    <source>
        <dbReference type="EMBL" id="OSJ32577.1"/>
    </source>
</evidence>
<gene>
    <name evidence="2" type="ORF">BSZ19_18680</name>
</gene>
<organism evidence="2 3">
    <name type="scientific">Bradyrhizobium japonicum</name>
    <dbReference type="NCBI Taxonomy" id="375"/>
    <lineage>
        <taxon>Bacteria</taxon>
        <taxon>Pseudomonadati</taxon>
        <taxon>Pseudomonadota</taxon>
        <taxon>Alphaproteobacteria</taxon>
        <taxon>Hyphomicrobiales</taxon>
        <taxon>Nitrobacteraceae</taxon>
        <taxon>Bradyrhizobium</taxon>
    </lineage>
</organism>
<comment type="caution">
    <text evidence="2">The sequence shown here is derived from an EMBL/GenBank/DDBJ whole genome shotgun (WGS) entry which is preliminary data.</text>
</comment>
<feature type="region of interest" description="Disordered" evidence="1">
    <location>
        <begin position="1"/>
        <end position="21"/>
    </location>
</feature>
<dbReference type="EMBL" id="NAFL01000248">
    <property type="protein sequence ID" value="OSJ32577.1"/>
    <property type="molecule type" value="Genomic_DNA"/>
</dbReference>